<keyword evidence="1" id="KW-1133">Transmembrane helix</keyword>
<feature type="transmembrane region" description="Helical" evidence="1">
    <location>
        <begin position="6"/>
        <end position="28"/>
    </location>
</feature>
<protein>
    <submittedName>
        <fullName evidence="2">Methionine/alanine import family NSS transporter small subunit</fullName>
    </submittedName>
</protein>
<comment type="caution">
    <text evidence="2">The sequence shown here is derived from an EMBL/GenBank/DDBJ whole genome shotgun (WGS) entry which is preliminary data.</text>
</comment>
<evidence type="ECO:0000256" key="1">
    <source>
        <dbReference type="SAM" id="Phobius"/>
    </source>
</evidence>
<dbReference type="NCBIfam" id="NF033493">
    <property type="entry name" value="MetS_like_NSS"/>
    <property type="match status" value="1"/>
</dbReference>
<name>A0ABT8MV01_9BACL</name>
<evidence type="ECO:0000313" key="2">
    <source>
        <dbReference type="EMBL" id="MDN7228724.1"/>
    </source>
</evidence>
<reference evidence="2 3" key="1">
    <citation type="submission" date="2023-06" db="EMBL/GenBank/DDBJ databases">
        <title>Novel species in genus Planococcus.</title>
        <authorList>
            <person name="Ning S."/>
        </authorList>
    </citation>
    <scope>NUCLEOTIDE SEQUENCE [LARGE SCALE GENOMIC DNA]</scope>
    <source>
        <strain evidence="2 3">N064</strain>
    </source>
</reference>
<dbReference type="InterPro" id="IPR031596">
    <property type="entry name" value="MaAIMP_sms"/>
</dbReference>
<evidence type="ECO:0000313" key="3">
    <source>
        <dbReference type="Proteomes" id="UP001172054"/>
    </source>
</evidence>
<dbReference type="Pfam" id="PF16951">
    <property type="entry name" value="MaAIMP_sms"/>
    <property type="match status" value="1"/>
</dbReference>
<keyword evidence="3" id="KW-1185">Reference proteome</keyword>
<dbReference type="EMBL" id="JAUJWW010000007">
    <property type="protein sequence ID" value="MDN7228724.1"/>
    <property type="molecule type" value="Genomic_DNA"/>
</dbReference>
<dbReference type="RefSeq" id="WP_300983605.1">
    <property type="nucleotide sequence ID" value="NZ_CP129238.1"/>
</dbReference>
<keyword evidence="1" id="KW-0472">Membrane</keyword>
<gene>
    <name evidence="2" type="ORF">QWY15_15700</name>
</gene>
<proteinExistence type="predicted"/>
<organism evidence="2 3">
    <name type="scientific">Planococcus liqunii</name>
    <dbReference type="NCBI Taxonomy" id="3058394"/>
    <lineage>
        <taxon>Bacteria</taxon>
        <taxon>Bacillati</taxon>
        <taxon>Bacillota</taxon>
        <taxon>Bacilli</taxon>
        <taxon>Bacillales</taxon>
        <taxon>Caryophanaceae</taxon>
        <taxon>Planococcus</taxon>
    </lineage>
</organism>
<dbReference type="Proteomes" id="UP001172054">
    <property type="component" value="Unassembled WGS sequence"/>
</dbReference>
<keyword evidence="1" id="KW-0812">Transmembrane</keyword>
<accession>A0ABT8MV01</accession>
<sequence>MSTSAIVVMIIGMVIIWGGLVASIMHAVSKSRAAKRAA</sequence>